<dbReference type="InParanoid" id="Q9RWU3"/>
<dbReference type="EnsemblBacteria" id="AAF10150">
    <property type="protein sequence ID" value="AAF10150"/>
    <property type="gene ID" value="DR_0572"/>
</dbReference>
<keyword evidence="3" id="KW-1185">Reference proteome</keyword>
<dbReference type="PANTHER" id="PTHR30032">
    <property type="entry name" value="N-ACETYLMURAMOYL-L-ALANINE AMIDASE-RELATED"/>
    <property type="match status" value="1"/>
</dbReference>
<dbReference type="STRING" id="243230.DR_0572"/>
<dbReference type="PANTHER" id="PTHR30032:SF4">
    <property type="entry name" value="AMIDASE ENHANCER"/>
    <property type="match status" value="1"/>
</dbReference>
<dbReference type="KEGG" id="dra:DR_0572"/>
<dbReference type="InterPro" id="IPR013693">
    <property type="entry name" value="SpoIID/LytB_N"/>
</dbReference>
<dbReference type="PaxDb" id="243230-DR_0572"/>
<name>Q9RWU3_DEIRA</name>
<dbReference type="RefSeq" id="WP_010887217.1">
    <property type="nucleotide sequence ID" value="NC_001263.1"/>
</dbReference>
<dbReference type="NCBIfam" id="TIGR02669">
    <property type="entry name" value="SpoIID_LytB"/>
    <property type="match status" value="1"/>
</dbReference>
<dbReference type="AlphaFoldDB" id="Q9RWU3"/>
<organism evidence="2 3">
    <name type="scientific">Deinococcus radiodurans (strain ATCC 13939 / DSM 20539 / JCM 16871 / CCUG 27074 / LMG 4051 / NBRC 15346 / NCIMB 9279 / VKM B-1422 / R1)</name>
    <dbReference type="NCBI Taxonomy" id="243230"/>
    <lineage>
        <taxon>Bacteria</taxon>
        <taxon>Thermotogati</taxon>
        <taxon>Deinococcota</taxon>
        <taxon>Deinococci</taxon>
        <taxon>Deinococcales</taxon>
        <taxon>Deinococcaceae</taxon>
        <taxon>Deinococcus</taxon>
    </lineage>
</organism>
<dbReference type="OrthoDB" id="9794671at2"/>
<protein>
    <submittedName>
        <fullName evidence="2">Sporulation protein SpoIID-related protein</fullName>
    </submittedName>
</protein>
<dbReference type="PATRIC" id="fig|243230.17.peg.750"/>
<dbReference type="eggNOG" id="COG2385">
    <property type="taxonomic scope" value="Bacteria"/>
</dbReference>
<dbReference type="InterPro" id="IPR051922">
    <property type="entry name" value="Bact_Sporulation_Assoc"/>
</dbReference>
<feature type="domain" description="Sporulation stage II protein D amidase enhancer LytB N-terminal" evidence="1">
    <location>
        <begin position="135"/>
        <end position="223"/>
    </location>
</feature>
<dbReference type="InterPro" id="IPR013486">
    <property type="entry name" value="SpoIID/LytB"/>
</dbReference>
<dbReference type="PIR" id="B75503">
    <property type="entry name" value="B75503"/>
</dbReference>
<evidence type="ECO:0000313" key="3">
    <source>
        <dbReference type="Proteomes" id="UP000002524"/>
    </source>
</evidence>
<dbReference type="GO" id="GO:0030435">
    <property type="term" value="P:sporulation resulting in formation of a cellular spore"/>
    <property type="evidence" value="ECO:0007669"/>
    <property type="project" value="InterPro"/>
</dbReference>
<accession>Q9RWU3</accession>
<dbReference type="HOGENOM" id="CLU_021203_3_3_0"/>
<evidence type="ECO:0000313" key="2">
    <source>
        <dbReference type="EMBL" id="AAF10150.1"/>
    </source>
</evidence>
<evidence type="ECO:0000259" key="1">
    <source>
        <dbReference type="Pfam" id="PF08486"/>
    </source>
</evidence>
<dbReference type="Proteomes" id="UP000002524">
    <property type="component" value="Chromosome 1"/>
</dbReference>
<dbReference type="EMBL" id="AE000513">
    <property type="protein sequence ID" value="AAF10150.1"/>
    <property type="molecule type" value="Genomic_DNA"/>
</dbReference>
<sequence length="423" mass="43101">MRKRVRRRWAASLGSRALTIGALAGWALTGWSGPAQALDVRVLITSGPAVTVAVLPVDPAVAAAPASSALSPAPLAPAASVPLRQSWQVGVAGGNLTLDGRGTGSPALYLPPAPGSRVELGGQTYRGGVLLRVQNQGVQAINVVDIEDYLRGVVASEMPASWPAAALAAQAVIARTYVAARINPAKPYDTCATEQCQVYRGVRGEQPATDAAVAKTAGQVLAYGGQPAQTYFSSDSGGYVASSDEVWNTPLPYLVAQPDPYSVSAGGPGAKWSAEVPLARVGQLAAGYGVRVGTLSAVEVTRKSASGRAQQLTFRGTGGSRTLEGAEAGGFLRSLGAKSSRVSLSRRGTALQVTGAGNGHGVGLSQYGALGMARAGYDHLRMLGFYYPGTTLDLLAGPPGAVGQVDRHSLPALALAPAGEGQP</sequence>
<gene>
    <name evidence="2" type="ordered locus">DR_0572</name>
</gene>
<proteinExistence type="predicted"/>
<reference evidence="2 3" key="1">
    <citation type="journal article" date="1999" name="Science">
        <title>Genome sequence of the radioresistant bacterium Deinococcus radiodurans R1.</title>
        <authorList>
            <person name="White O."/>
            <person name="Eisen J.A."/>
            <person name="Heidelberg J.F."/>
            <person name="Hickey E.K."/>
            <person name="Peterson J.D."/>
            <person name="Dodson R.J."/>
            <person name="Haft D.H."/>
            <person name="Gwinn M.L."/>
            <person name="Nelson W.C."/>
            <person name="Richardson D.L."/>
            <person name="Moffat K.S."/>
            <person name="Qin H."/>
            <person name="Jiang L."/>
            <person name="Pamphile W."/>
            <person name="Crosby M."/>
            <person name="Shen M."/>
            <person name="Vamathevan J.J."/>
            <person name="Lam P."/>
            <person name="McDonald L."/>
            <person name="Utterback T."/>
            <person name="Zalewski C."/>
            <person name="Makarova K.S."/>
            <person name="Aravind L."/>
            <person name="Daly M.J."/>
            <person name="Minton K.W."/>
            <person name="Fleischmann R.D."/>
            <person name="Ketchum K.A."/>
            <person name="Nelson K.E."/>
            <person name="Salzberg S."/>
            <person name="Smith H.O."/>
            <person name="Venter J.C."/>
            <person name="Fraser C.M."/>
        </authorList>
    </citation>
    <scope>NUCLEOTIDE SEQUENCE [LARGE SCALE GENOMIC DNA]</scope>
    <source>
        <strain evidence="3">ATCC 13939 / DSM 20539 / JCM 16871 / LMG 4051 / NBRC 15346 / NCIMB 9279 / R1 / VKM B-1422</strain>
    </source>
</reference>
<dbReference type="FunCoup" id="Q9RWU3">
    <property type="interactions" value="7"/>
</dbReference>
<dbReference type="GeneID" id="69516815"/>
<dbReference type="Pfam" id="PF08486">
    <property type="entry name" value="SpoIID"/>
    <property type="match status" value="1"/>
</dbReference>